<dbReference type="Pfam" id="PF05685">
    <property type="entry name" value="Uma2"/>
    <property type="match status" value="1"/>
</dbReference>
<comment type="caution">
    <text evidence="2">The sequence shown here is derived from an EMBL/GenBank/DDBJ whole genome shotgun (WGS) entry which is preliminary data.</text>
</comment>
<name>A0ABT7BSQ8_9CYAN</name>
<evidence type="ECO:0000313" key="2">
    <source>
        <dbReference type="EMBL" id="MDJ1182218.1"/>
    </source>
</evidence>
<dbReference type="EMBL" id="JAQOSQ010000002">
    <property type="protein sequence ID" value="MDJ1182218.1"/>
    <property type="molecule type" value="Genomic_DNA"/>
</dbReference>
<dbReference type="PANTHER" id="PTHR34107:SF5">
    <property type="entry name" value="SLL1355 PROTEIN"/>
    <property type="match status" value="1"/>
</dbReference>
<reference evidence="2 3" key="1">
    <citation type="submission" date="2023-01" db="EMBL/GenBank/DDBJ databases">
        <title>Novel diversity within Roseofilum (Cyanobacteria; Desertifilaceae) from marine benthic mats with descriptions of four novel species.</title>
        <authorList>
            <person name="Wang Y."/>
            <person name="Berthold D.E."/>
            <person name="Hu J."/>
            <person name="Lefler F.W."/>
            <person name="Laughinghouse H.D. IV."/>
        </authorList>
    </citation>
    <scope>NUCLEOTIDE SEQUENCE [LARGE SCALE GENOMIC DNA]</scope>
    <source>
        <strain evidence="2 3">BLCC-M143</strain>
    </source>
</reference>
<evidence type="ECO:0000313" key="3">
    <source>
        <dbReference type="Proteomes" id="UP001232992"/>
    </source>
</evidence>
<dbReference type="InterPro" id="IPR012296">
    <property type="entry name" value="Nuclease_put_TT1808"/>
</dbReference>
<dbReference type="SUPFAM" id="SSF52980">
    <property type="entry name" value="Restriction endonuclease-like"/>
    <property type="match status" value="1"/>
</dbReference>
<dbReference type="InterPro" id="IPR008538">
    <property type="entry name" value="Uma2"/>
</dbReference>
<dbReference type="PANTHER" id="PTHR34107">
    <property type="entry name" value="SLL0198 PROTEIN-RELATED"/>
    <property type="match status" value="1"/>
</dbReference>
<proteinExistence type="predicted"/>
<dbReference type="CDD" id="cd06260">
    <property type="entry name" value="DUF820-like"/>
    <property type="match status" value="1"/>
</dbReference>
<dbReference type="Gene3D" id="3.90.1570.10">
    <property type="entry name" value="tt1808, chain A"/>
    <property type="match status" value="1"/>
</dbReference>
<protein>
    <submittedName>
        <fullName evidence="2">Uma2 family endonuclease</fullName>
    </submittedName>
</protein>
<accession>A0ABT7BSQ8</accession>
<dbReference type="RefSeq" id="WP_283756870.1">
    <property type="nucleotide sequence ID" value="NZ_JAQOSQ010000002.1"/>
</dbReference>
<keyword evidence="2" id="KW-0540">Nuclease</keyword>
<gene>
    <name evidence="2" type="ORF">PMH09_03340</name>
</gene>
<evidence type="ECO:0000259" key="1">
    <source>
        <dbReference type="Pfam" id="PF05685"/>
    </source>
</evidence>
<dbReference type="GO" id="GO:0004519">
    <property type="term" value="F:endonuclease activity"/>
    <property type="evidence" value="ECO:0007669"/>
    <property type="project" value="UniProtKB-KW"/>
</dbReference>
<keyword evidence="2" id="KW-0378">Hydrolase</keyword>
<sequence length="188" mass="20784">MSATIAKNLTLETFLEQPNLEDSPAWEYVAGCALQKPMPKFRHSLLQKQLLVAIDGATDKYLTLPELRCTFGGRSLVPDVVILAWDKIVLNADGEPEDNVTQAPDCSIEILSPDQSSNRVIDNLLHCLQHGSQLGWLVDPQDRSILVLTPGQGIVVCRGKRQLPMLADIDLPLTAEEVFSWLNLGQQD</sequence>
<keyword evidence="2" id="KW-0255">Endonuclease</keyword>
<dbReference type="Proteomes" id="UP001232992">
    <property type="component" value="Unassembled WGS sequence"/>
</dbReference>
<organism evidence="2 3">
    <name type="scientific">Roseofilum casamattae BLCC-M143</name>
    <dbReference type="NCBI Taxonomy" id="3022442"/>
    <lineage>
        <taxon>Bacteria</taxon>
        <taxon>Bacillati</taxon>
        <taxon>Cyanobacteriota</taxon>
        <taxon>Cyanophyceae</taxon>
        <taxon>Desertifilales</taxon>
        <taxon>Desertifilaceae</taxon>
        <taxon>Roseofilum</taxon>
        <taxon>Roseofilum casamattae</taxon>
    </lineage>
</organism>
<dbReference type="InterPro" id="IPR011335">
    <property type="entry name" value="Restrct_endonuc-II-like"/>
</dbReference>
<keyword evidence="3" id="KW-1185">Reference proteome</keyword>
<feature type="domain" description="Putative restriction endonuclease" evidence="1">
    <location>
        <begin position="11"/>
        <end position="153"/>
    </location>
</feature>